<dbReference type="EMBL" id="DOEK01000004">
    <property type="protein sequence ID" value="HBP28028.1"/>
    <property type="molecule type" value="Genomic_DNA"/>
</dbReference>
<gene>
    <name evidence="2" type="ORF">DD666_01260</name>
</gene>
<organism evidence="2 3">
    <name type="scientific">Advenella kashmirensis</name>
    <dbReference type="NCBI Taxonomy" id="310575"/>
    <lineage>
        <taxon>Bacteria</taxon>
        <taxon>Pseudomonadati</taxon>
        <taxon>Pseudomonadota</taxon>
        <taxon>Betaproteobacteria</taxon>
        <taxon>Burkholderiales</taxon>
        <taxon>Alcaligenaceae</taxon>
    </lineage>
</organism>
<dbReference type="InterPro" id="IPR000917">
    <property type="entry name" value="Sulfatase_N"/>
</dbReference>
<dbReference type="InterPro" id="IPR017850">
    <property type="entry name" value="Alkaline_phosphatase_core_sf"/>
</dbReference>
<comment type="caution">
    <text evidence="2">The sequence shown here is derived from an EMBL/GenBank/DDBJ whole genome shotgun (WGS) entry which is preliminary data.</text>
</comment>
<dbReference type="GO" id="GO:0015024">
    <property type="term" value="F:glucuronate-2-sulfatase activity"/>
    <property type="evidence" value="ECO:0007669"/>
    <property type="project" value="TreeGrafter"/>
</dbReference>
<reference evidence="2 3" key="1">
    <citation type="journal article" date="2018" name="Nat. Biotechnol.">
        <title>A standardized bacterial taxonomy based on genome phylogeny substantially revises the tree of life.</title>
        <authorList>
            <person name="Parks D.H."/>
            <person name="Chuvochina M."/>
            <person name="Waite D.W."/>
            <person name="Rinke C."/>
            <person name="Skarshewski A."/>
            <person name="Chaumeil P.A."/>
            <person name="Hugenholtz P."/>
        </authorList>
    </citation>
    <scope>NUCLEOTIDE SEQUENCE [LARGE SCALE GENOMIC DNA]</scope>
    <source>
        <strain evidence="2">UBA10707</strain>
    </source>
</reference>
<dbReference type="AlphaFoldDB" id="A0A356LB87"/>
<dbReference type="GO" id="GO:0004065">
    <property type="term" value="F:arylsulfatase activity"/>
    <property type="evidence" value="ECO:0007669"/>
    <property type="project" value="TreeGrafter"/>
</dbReference>
<sequence>MAANNGQFNFLIITTDEERYPPVYEDESIRQYRQEYLHGIAALRENSLEMHRHYTASTACSPSRTSIYTGQYPSLHGVTQTSGMAKEWYDPNMLYLDPNTVPTMGDYFRAGGYRTFYRGKWHLSHPDIILPGSVDVMMSTKDDGTPITRAEQLYKSANKLNEYGFDGWIGPDPHGSAKANAGVNRDPGFADQIVGLLDTLENDDSNQPWLTVASFTNPHDIVFFGTPWLLGFEYNYDFPDFIKNLNLPLPPTRCEDLSTKPRAQKDYAEKYGEMFFRNPTIPQYFQMYYYLQYVVDQEILKVYQRLRNSRFFENTIVVYTSDHGDMLGAHGGMHQKWYNAYEESLHIPFIISNPTLFSGQNNSHALTSHVDILPTLMGLAGINQEEAADALKPSHSEVHPLVGANLSELVSSSGTGGSSDEALYFMTDDEVSEGLTDVNPRGNPYSPIAEPSHVETVITHLINDSGEKQLWKYSHYYSNPKFWGGASNPDQSITPQPEGGPAEFELYNLSEDPLETTNLAGNCGQTPASDSVIKALQAVMREQRAKKRLRPTGQAAD</sequence>
<feature type="domain" description="Sulfatase N-terminal" evidence="1">
    <location>
        <begin position="9"/>
        <end position="382"/>
    </location>
</feature>
<evidence type="ECO:0000313" key="2">
    <source>
        <dbReference type="EMBL" id="HBP28028.1"/>
    </source>
</evidence>
<protein>
    <submittedName>
        <fullName evidence="2">Sulfatase</fullName>
    </submittedName>
</protein>
<proteinExistence type="predicted"/>
<dbReference type="PANTHER" id="PTHR46615">
    <property type="entry name" value="ARYLSULFATASE K"/>
    <property type="match status" value="1"/>
</dbReference>
<dbReference type="CDD" id="cd16035">
    <property type="entry name" value="sulfatase_like"/>
    <property type="match status" value="1"/>
</dbReference>
<dbReference type="Pfam" id="PF00884">
    <property type="entry name" value="Sulfatase"/>
    <property type="match status" value="1"/>
</dbReference>
<dbReference type="SUPFAM" id="SSF53649">
    <property type="entry name" value="Alkaline phosphatase-like"/>
    <property type="match status" value="1"/>
</dbReference>
<dbReference type="Proteomes" id="UP000264036">
    <property type="component" value="Unassembled WGS sequence"/>
</dbReference>
<dbReference type="PANTHER" id="PTHR46615:SF1">
    <property type="entry name" value="ARYLSULFATASE K"/>
    <property type="match status" value="1"/>
</dbReference>
<dbReference type="Gene3D" id="3.40.720.10">
    <property type="entry name" value="Alkaline Phosphatase, subunit A"/>
    <property type="match status" value="1"/>
</dbReference>
<evidence type="ECO:0000313" key="3">
    <source>
        <dbReference type="Proteomes" id="UP000264036"/>
    </source>
</evidence>
<evidence type="ECO:0000259" key="1">
    <source>
        <dbReference type="Pfam" id="PF00884"/>
    </source>
</evidence>
<accession>A0A356LB87</accession>
<dbReference type="InterPro" id="IPR051849">
    <property type="entry name" value="GAG-degrading_sulfatase"/>
</dbReference>
<name>A0A356LB87_9BURK</name>